<evidence type="ECO:0000313" key="2">
    <source>
        <dbReference type="EMBL" id="MCL6678750.1"/>
    </source>
</evidence>
<reference evidence="2" key="1">
    <citation type="submission" date="2022-05" db="EMBL/GenBank/DDBJ databases">
        <authorList>
            <person name="Jo J.-H."/>
            <person name="Im W.-T."/>
        </authorList>
    </citation>
    <scope>NUCLEOTIDE SEQUENCE</scope>
    <source>
        <strain evidence="2">RG327</strain>
    </source>
</reference>
<evidence type="ECO:0000313" key="3">
    <source>
        <dbReference type="Proteomes" id="UP001165343"/>
    </source>
</evidence>
<accession>A0ABT0REP2</accession>
<dbReference type="SUPFAM" id="SSF54427">
    <property type="entry name" value="NTF2-like"/>
    <property type="match status" value="1"/>
</dbReference>
<dbReference type="InterPro" id="IPR032710">
    <property type="entry name" value="NTF2-like_dom_sf"/>
</dbReference>
<dbReference type="RefSeq" id="WP_249867689.1">
    <property type="nucleotide sequence ID" value="NZ_JAMGBC010000001.1"/>
</dbReference>
<dbReference type="EMBL" id="JAMGBC010000001">
    <property type="protein sequence ID" value="MCL6678750.1"/>
    <property type="molecule type" value="Genomic_DNA"/>
</dbReference>
<proteinExistence type="predicted"/>
<comment type="caution">
    <text evidence="2">The sequence shown here is derived from an EMBL/GenBank/DDBJ whole genome shotgun (WGS) entry which is preliminary data.</text>
</comment>
<feature type="domain" description="DUF4440" evidence="1">
    <location>
        <begin position="8"/>
        <end position="117"/>
    </location>
</feature>
<gene>
    <name evidence="2" type="ORF">LZ519_05380</name>
</gene>
<dbReference type="Proteomes" id="UP001165343">
    <property type="component" value="Unassembled WGS sequence"/>
</dbReference>
<dbReference type="Pfam" id="PF14534">
    <property type="entry name" value="DUF4440"/>
    <property type="match status" value="1"/>
</dbReference>
<evidence type="ECO:0000259" key="1">
    <source>
        <dbReference type="Pfam" id="PF14534"/>
    </source>
</evidence>
<dbReference type="InterPro" id="IPR027843">
    <property type="entry name" value="DUF4440"/>
</dbReference>
<sequence>MADIHPIIETMEHRWMRAWVTGDMKTLKALTSRNFRMVIGSKPATILDYRSWIEAASGRYRCKSYRFGDIYARDIGGVAIFATQLEMKATMDGEDWSGQFWVTDIWRKSKLRRKWRMVERIVSQPDERADVAAAVRSLQLWRKPPRNHEKSPLAAGS</sequence>
<name>A0ABT0REP2_9SPHN</name>
<organism evidence="2 3">
    <name type="scientific">Sphingomonas anseongensis</name>
    <dbReference type="NCBI Taxonomy" id="2908207"/>
    <lineage>
        <taxon>Bacteria</taxon>
        <taxon>Pseudomonadati</taxon>
        <taxon>Pseudomonadota</taxon>
        <taxon>Alphaproteobacteria</taxon>
        <taxon>Sphingomonadales</taxon>
        <taxon>Sphingomonadaceae</taxon>
        <taxon>Sphingomonas</taxon>
    </lineage>
</organism>
<keyword evidence="3" id="KW-1185">Reference proteome</keyword>
<dbReference type="Gene3D" id="3.10.450.50">
    <property type="match status" value="1"/>
</dbReference>
<protein>
    <submittedName>
        <fullName evidence="2">Nuclear transport factor 2 family protein</fullName>
    </submittedName>
</protein>